<name>A0ABP8JKE3_9MICO</name>
<dbReference type="InterPro" id="IPR036457">
    <property type="entry name" value="PPM-type-like_dom_sf"/>
</dbReference>
<protein>
    <submittedName>
        <fullName evidence="3">PP2C family protein-serine/threonine phosphatase</fullName>
    </submittedName>
</protein>
<reference evidence="4" key="1">
    <citation type="journal article" date="2019" name="Int. J. Syst. Evol. Microbiol.">
        <title>The Global Catalogue of Microorganisms (GCM) 10K type strain sequencing project: providing services to taxonomists for standard genome sequencing and annotation.</title>
        <authorList>
            <consortium name="The Broad Institute Genomics Platform"/>
            <consortium name="The Broad Institute Genome Sequencing Center for Infectious Disease"/>
            <person name="Wu L."/>
            <person name="Ma J."/>
        </authorList>
    </citation>
    <scope>NUCLEOTIDE SEQUENCE [LARGE SCALE GENOMIC DNA]</scope>
    <source>
        <strain evidence="4">JCM 17738</strain>
    </source>
</reference>
<dbReference type="SMART" id="SM00331">
    <property type="entry name" value="PP2C_SIG"/>
    <property type="match status" value="1"/>
</dbReference>
<sequence length="422" mass="44260">MSEVDPAGASSVDMARAERALDDLLDRGGAAAPHQLPRLVDDAALALGAVAAVIHLVDLQQVALTPLPGPRQPPATQRPTPLAIDSTIAGRVYQHDEVIAQATSDAGAPVTVWLPLRDGADRLGVLAVALPEPSLVEDADSPTSRLLRRLAAITGDLIAQRSRYGDSIIAATRTTEVTLAAEIQWGLLPPLTFESTQVAVAGLLEPAYDVAGDSIDYAVDPGVVHLAIFDGMGHGLRSAQLAILAMSAYRNARRSGRSLTTTASDVDQAVEAGFGGEAYTTSVLAQLDTDTGYLRWVNAGHPEPLLLRGGALVRSLHTGPDLPFGIGLRESDAPYEVGSEQLQPGDHVLFYTDGVVEGHAPGGEQFGVERLVDLLARNVADNLSAAESMRRVGRALVAHHSAHLADDASILLVHWPGPGDGQ</sequence>
<dbReference type="PANTHER" id="PTHR43156:SF2">
    <property type="entry name" value="STAGE II SPORULATION PROTEIN E"/>
    <property type="match status" value="1"/>
</dbReference>
<dbReference type="EMBL" id="BAABFX010000020">
    <property type="protein sequence ID" value="GAA4392313.1"/>
    <property type="molecule type" value="Genomic_DNA"/>
</dbReference>
<accession>A0ABP8JKE3</accession>
<dbReference type="InterPro" id="IPR001932">
    <property type="entry name" value="PPM-type_phosphatase-like_dom"/>
</dbReference>
<dbReference type="Gene3D" id="3.60.40.10">
    <property type="entry name" value="PPM-type phosphatase domain"/>
    <property type="match status" value="1"/>
</dbReference>
<proteinExistence type="predicted"/>
<dbReference type="SUPFAM" id="SSF81606">
    <property type="entry name" value="PP2C-like"/>
    <property type="match status" value="1"/>
</dbReference>
<dbReference type="InterPro" id="IPR029016">
    <property type="entry name" value="GAF-like_dom_sf"/>
</dbReference>
<dbReference type="PANTHER" id="PTHR43156">
    <property type="entry name" value="STAGE II SPORULATION PROTEIN E-RELATED"/>
    <property type="match status" value="1"/>
</dbReference>
<evidence type="ECO:0000256" key="1">
    <source>
        <dbReference type="ARBA" id="ARBA00022801"/>
    </source>
</evidence>
<evidence type="ECO:0000313" key="3">
    <source>
        <dbReference type="EMBL" id="GAA4392313.1"/>
    </source>
</evidence>
<gene>
    <name evidence="3" type="ORF">GCM10023153_11180</name>
</gene>
<keyword evidence="1" id="KW-0378">Hydrolase</keyword>
<dbReference type="RefSeq" id="WP_159903164.1">
    <property type="nucleotide sequence ID" value="NZ_BAABFX010000020.1"/>
</dbReference>
<evidence type="ECO:0000259" key="2">
    <source>
        <dbReference type="SMART" id="SM00331"/>
    </source>
</evidence>
<dbReference type="Pfam" id="PF07228">
    <property type="entry name" value="SpoIIE"/>
    <property type="match status" value="1"/>
</dbReference>
<dbReference type="Gene3D" id="3.30.450.40">
    <property type="match status" value="1"/>
</dbReference>
<keyword evidence="4" id="KW-1185">Reference proteome</keyword>
<dbReference type="Proteomes" id="UP001500390">
    <property type="component" value="Unassembled WGS sequence"/>
</dbReference>
<feature type="domain" description="PPM-type phosphatase" evidence="2">
    <location>
        <begin position="195"/>
        <end position="415"/>
    </location>
</feature>
<comment type="caution">
    <text evidence="3">The sequence shown here is derived from an EMBL/GenBank/DDBJ whole genome shotgun (WGS) entry which is preliminary data.</text>
</comment>
<organism evidence="3 4">
    <name type="scientific">Ornithinibacter aureus</name>
    <dbReference type="NCBI Taxonomy" id="622664"/>
    <lineage>
        <taxon>Bacteria</taxon>
        <taxon>Bacillati</taxon>
        <taxon>Actinomycetota</taxon>
        <taxon>Actinomycetes</taxon>
        <taxon>Micrococcales</taxon>
        <taxon>Intrasporangiaceae</taxon>
        <taxon>Ornithinibacter</taxon>
    </lineage>
</organism>
<evidence type="ECO:0000313" key="4">
    <source>
        <dbReference type="Proteomes" id="UP001500390"/>
    </source>
</evidence>
<dbReference type="InterPro" id="IPR052016">
    <property type="entry name" value="Bact_Sigma-Reg"/>
</dbReference>